<evidence type="ECO:0000313" key="1">
    <source>
        <dbReference type="EMBL" id="GBO14015.1"/>
    </source>
</evidence>
<comment type="caution">
    <text evidence="1">The sequence shown here is derived from an EMBL/GenBank/DDBJ whole genome shotgun (WGS) entry which is preliminary data.</text>
</comment>
<feature type="non-terminal residue" evidence="1">
    <location>
        <position position="1"/>
    </location>
</feature>
<gene>
    <name evidence="1" type="ORF">AVEN_227685_1</name>
</gene>
<name>A0A4Y2ULU3_ARAVE</name>
<dbReference type="EMBL" id="BGPR01038214">
    <property type="protein sequence ID" value="GBO14015.1"/>
    <property type="molecule type" value="Genomic_DNA"/>
</dbReference>
<sequence length="140" mass="15891">IKEVAPNTTEPAVSRFWKHDVKVARDYNKTLGENEGEDLGKQFLEEWANLNGIDPSTLKTDTEESRLTQLQTLMDIVEDAQEDDVLRTLSMSVPSAAEIFAMRVQEVQLIDIITVMNLKSPKPIAWEKTGQLQLHTDFSF</sequence>
<evidence type="ECO:0000313" key="2">
    <source>
        <dbReference type="Proteomes" id="UP000499080"/>
    </source>
</evidence>
<dbReference type="Proteomes" id="UP000499080">
    <property type="component" value="Unassembled WGS sequence"/>
</dbReference>
<dbReference type="OrthoDB" id="543859at2759"/>
<reference evidence="1 2" key="1">
    <citation type="journal article" date="2019" name="Sci. Rep.">
        <title>Orb-weaving spider Araneus ventricosus genome elucidates the spidroin gene catalogue.</title>
        <authorList>
            <person name="Kono N."/>
            <person name="Nakamura H."/>
            <person name="Ohtoshi R."/>
            <person name="Moran D.A.P."/>
            <person name="Shinohara A."/>
            <person name="Yoshida Y."/>
            <person name="Fujiwara M."/>
            <person name="Mori M."/>
            <person name="Tomita M."/>
            <person name="Arakawa K."/>
        </authorList>
    </citation>
    <scope>NUCLEOTIDE SEQUENCE [LARGE SCALE GENOMIC DNA]</scope>
</reference>
<keyword evidence="2" id="KW-1185">Reference proteome</keyword>
<protein>
    <submittedName>
        <fullName evidence="1">Uncharacterized protein</fullName>
    </submittedName>
</protein>
<dbReference type="AlphaFoldDB" id="A0A4Y2ULU3"/>
<proteinExistence type="predicted"/>
<organism evidence="1 2">
    <name type="scientific">Araneus ventricosus</name>
    <name type="common">Orbweaver spider</name>
    <name type="synonym">Epeira ventricosa</name>
    <dbReference type="NCBI Taxonomy" id="182803"/>
    <lineage>
        <taxon>Eukaryota</taxon>
        <taxon>Metazoa</taxon>
        <taxon>Ecdysozoa</taxon>
        <taxon>Arthropoda</taxon>
        <taxon>Chelicerata</taxon>
        <taxon>Arachnida</taxon>
        <taxon>Araneae</taxon>
        <taxon>Araneomorphae</taxon>
        <taxon>Entelegynae</taxon>
        <taxon>Araneoidea</taxon>
        <taxon>Araneidae</taxon>
        <taxon>Araneus</taxon>
    </lineage>
</organism>
<accession>A0A4Y2ULU3</accession>